<evidence type="ECO:0000313" key="1">
    <source>
        <dbReference type="EMBL" id="BDS10129.1"/>
    </source>
</evidence>
<sequence>MYLMKDVLNDDKINQYGIQKGKIAVSKQRIVRK</sequence>
<gene>
    <name evidence="1" type="ORF">AsAng_0008370</name>
</gene>
<protein>
    <submittedName>
        <fullName evidence="1">Uncharacterized protein</fullName>
    </submittedName>
</protein>
<organism evidence="1 2">
    <name type="scientific">Aureispira anguillae</name>
    <dbReference type="NCBI Taxonomy" id="2864201"/>
    <lineage>
        <taxon>Bacteria</taxon>
        <taxon>Pseudomonadati</taxon>
        <taxon>Bacteroidota</taxon>
        <taxon>Saprospiria</taxon>
        <taxon>Saprospirales</taxon>
        <taxon>Saprospiraceae</taxon>
        <taxon>Aureispira</taxon>
    </lineage>
</organism>
<dbReference type="EMBL" id="AP026867">
    <property type="protein sequence ID" value="BDS10129.1"/>
    <property type="molecule type" value="Genomic_DNA"/>
</dbReference>
<accession>A0A915YBQ6</accession>
<dbReference type="Proteomes" id="UP001060919">
    <property type="component" value="Chromosome"/>
</dbReference>
<keyword evidence="2" id="KW-1185">Reference proteome</keyword>
<proteinExistence type="predicted"/>
<dbReference type="AlphaFoldDB" id="A0A915YBQ6"/>
<reference evidence="1" key="1">
    <citation type="submission" date="2022-09" db="EMBL/GenBank/DDBJ databases">
        <title>Aureispira anguillicida sp. nov., isolated from Leptocephalus of Japanese eel Anguilla japonica.</title>
        <authorList>
            <person name="Yuasa K."/>
            <person name="Mekata T."/>
            <person name="Ikunari K."/>
        </authorList>
    </citation>
    <scope>NUCLEOTIDE SEQUENCE</scope>
    <source>
        <strain evidence="1">EL160426</strain>
    </source>
</reference>
<dbReference type="KEGG" id="aup:AsAng_0008370"/>
<evidence type="ECO:0000313" key="2">
    <source>
        <dbReference type="Proteomes" id="UP001060919"/>
    </source>
</evidence>
<name>A0A915YBQ6_9BACT</name>